<accession>A0ABX9QPB6</accession>
<reference evidence="2 3" key="1">
    <citation type="submission" date="2018-09" db="EMBL/GenBank/DDBJ databases">
        <authorList>
            <person name="Livingstone P.G."/>
            <person name="Whitworth D.E."/>
        </authorList>
    </citation>
    <scope>NUCLEOTIDE SEQUENCE [LARGE SCALE GENOMIC DNA]</scope>
    <source>
        <strain evidence="2 3">CA031B</strain>
    </source>
</reference>
<dbReference type="Proteomes" id="UP000278907">
    <property type="component" value="Unassembled WGS sequence"/>
</dbReference>
<organism evidence="2 3">
    <name type="scientific">Corallococcus praedator</name>
    <dbReference type="NCBI Taxonomy" id="2316724"/>
    <lineage>
        <taxon>Bacteria</taxon>
        <taxon>Pseudomonadati</taxon>
        <taxon>Myxococcota</taxon>
        <taxon>Myxococcia</taxon>
        <taxon>Myxococcales</taxon>
        <taxon>Cystobacterineae</taxon>
        <taxon>Myxococcaceae</taxon>
        <taxon>Corallococcus</taxon>
    </lineage>
</organism>
<dbReference type="Pfam" id="PF07791">
    <property type="entry name" value="Imm11"/>
    <property type="match status" value="1"/>
</dbReference>
<sequence length="170" mass="19142">MGVKSWKLGDGVELQEGEYPQDAKIFMSDEEPGIEIPDLVPNTVRLLIVSKRLKDGMEEVNRGPVQYLPLSIYNHKKRLASSDYFIVNPLGTVDVLDTSASEIKYHEGKVVRVIKHVLDAKKIVQAPDLFRLKEAPDSYVVSERVLDAWRKIAPKPTNITFFVLDVPPAT</sequence>
<feature type="domain" description="Immunity MXAN-0049 protein" evidence="1">
    <location>
        <begin position="28"/>
        <end position="161"/>
    </location>
</feature>
<protein>
    <recommendedName>
        <fullName evidence="1">Immunity MXAN-0049 protein domain-containing protein</fullName>
    </recommendedName>
</protein>
<dbReference type="InterPro" id="IPR012433">
    <property type="entry name" value="Imm11"/>
</dbReference>
<keyword evidence="3" id="KW-1185">Reference proteome</keyword>
<proteinExistence type="predicted"/>
<evidence type="ECO:0000313" key="2">
    <source>
        <dbReference type="EMBL" id="RKI15435.1"/>
    </source>
</evidence>
<comment type="caution">
    <text evidence="2">The sequence shown here is derived from an EMBL/GenBank/DDBJ whole genome shotgun (WGS) entry which is preliminary data.</text>
</comment>
<evidence type="ECO:0000313" key="3">
    <source>
        <dbReference type="Proteomes" id="UP000278907"/>
    </source>
</evidence>
<name>A0ABX9QPB6_9BACT</name>
<evidence type="ECO:0000259" key="1">
    <source>
        <dbReference type="Pfam" id="PF07791"/>
    </source>
</evidence>
<dbReference type="EMBL" id="RAWI01000019">
    <property type="protein sequence ID" value="RKI15435.1"/>
    <property type="molecule type" value="Genomic_DNA"/>
</dbReference>
<gene>
    <name evidence="2" type="ORF">D7Y13_04285</name>
</gene>